<evidence type="ECO:0000256" key="1">
    <source>
        <dbReference type="SAM" id="Phobius"/>
    </source>
</evidence>
<evidence type="ECO:0000313" key="2">
    <source>
        <dbReference type="EMBL" id="AAG58107.1"/>
    </source>
</evidence>
<dbReference type="PIR" id="G85955">
    <property type="entry name" value="G85955"/>
</dbReference>
<accession>Q8X4B1</accession>
<keyword evidence="1" id="KW-0812">Transmembrane</keyword>
<dbReference type="KEGG" id="ece:Z4323"/>
<reference evidence="2 3" key="1">
    <citation type="journal article" date="2001" name="Nature">
        <title>Genome sequence of enterohaemorrhagic Escherichia coli O157:H7.</title>
        <authorList>
            <person name="Perna N.T."/>
            <person name="Plunkett G.III."/>
            <person name="Burland V."/>
            <person name="Mau B."/>
            <person name="Glasner J.D."/>
            <person name="Rose D.J."/>
            <person name="Mayhew G.F."/>
            <person name="Evans P.S."/>
            <person name="Gregor J."/>
            <person name="Kirkpatrick H.A."/>
            <person name="Posfai G."/>
            <person name="Hackett J."/>
            <person name="Klink S."/>
            <person name="Boutin A."/>
            <person name="Shao Y."/>
            <person name="Miller L."/>
            <person name="Grotbeck E.J."/>
            <person name="Davis N.W."/>
            <person name="Lim A."/>
            <person name="Dimalanta E."/>
            <person name="Potamousis K."/>
            <person name="Apodaca J."/>
            <person name="Anantharaman T.S."/>
            <person name="Lin J."/>
            <person name="Yen G."/>
            <person name="Schwartz D.C."/>
            <person name="Welch R.A."/>
            <person name="Blattner F.R."/>
        </authorList>
    </citation>
    <scope>NUCLEOTIDE SEQUENCE [LARGE SCALE GENOMIC DNA]</scope>
    <source>
        <strain evidence="3">O157:H7 / EDL933 / ATCC 700927 / EHEC</strain>
    </source>
</reference>
<dbReference type="EMBL" id="AE005174">
    <property type="protein sequence ID" value="AAG58107.1"/>
    <property type="molecule type" value="Genomic_DNA"/>
</dbReference>
<protein>
    <submittedName>
        <fullName evidence="2">Uncharacterized protein</fullName>
    </submittedName>
</protein>
<gene>
    <name evidence="2" type="ordered locus">Z4323</name>
</gene>
<evidence type="ECO:0000313" key="3">
    <source>
        <dbReference type="Proteomes" id="UP000002519"/>
    </source>
</evidence>
<sequence length="184" mass="20466">MSIRAWRAARPPFCITFSVWLPAADFIMQVMPDIRFPVTDSDYLFLYLPQPFGHALRSLLPAVTFFFFTGTFFSLVLNTVGVRGTTPALLFDKIDWQGAVGGVHQDRVSQQPVRLRVSGGIPQVIKCRTVTEVNGGGIFQREEQRMCLTCPCSGSKSGFGNGLRGHRRVTYQAVRTFNLSSEVG</sequence>
<organism evidence="2 3">
    <name type="scientific">Escherichia coli O157:H7</name>
    <dbReference type="NCBI Taxonomy" id="83334"/>
    <lineage>
        <taxon>Bacteria</taxon>
        <taxon>Pseudomonadati</taxon>
        <taxon>Pseudomonadota</taxon>
        <taxon>Gammaproteobacteria</taxon>
        <taxon>Enterobacterales</taxon>
        <taxon>Enterobacteriaceae</taxon>
        <taxon>Escherichia</taxon>
    </lineage>
</organism>
<keyword evidence="1" id="KW-1133">Transmembrane helix</keyword>
<proteinExistence type="predicted"/>
<dbReference type="Proteomes" id="UP000002519">
    <property type="component" value="Chromosome"/>
</dbReference>
<keyword evidence="1" id="KW-0472">Membrane</keyword>
<dbReference type="AlphaFoldDB" id="Q8X4B1"/>
<feature type="transmembrane region" description="Helical" evidence="1">
    <location>
        <begin position="56"/>
        <end position="77"/>
    </location>
</feature>
<name>Q8X4B1_ECO57</name>